<feature type="transmembrane region" description="Helical" evidence="6">
    <location>
        <begin position="21"/>
        <end position="43"/>
    </location>
</feature>
<evidence type="ECO:0000256" key="3">
    <source>
        <dbReference type="ARBA" id="ARBA00022989"/>
    </source>
</evidence>
<dbReference type="EMBL" id="JAIPUX010000521">
    <property type="protein sequence ID" value="KAH0627628.1"/>
    <property type="molecule type" value="Genomic_DNA"/>
</dbReference>
<dbReference type="Pfam" id="PF00083">
    <property type="entry name" value="Sugar_tr"/>
    <property type="match status" value="1"/>
</dbReference>
<evidence type="ECO:0000256" key="5">
    <source>
        <dbReference type="SAM" id="MobiDB-lite"/>
    </source>
</evidence>
<gene>
    <name evidence="7" type="ORF">JD844_003626</name>
</gene>
<organism evidence="7 8">
    <name type="scientific">Phrynosoma platyrhinos</name>
    <name type="common">Desert horned lizard</name>
    <dbReference type="NCBI Taxonomy" id="52577"/>
    <lineage>
        <taxon>Eukaryota</taxon>
        <taxon>Metazoa</taxon>
        <taxon>Chordata</taxon>
        <taxon>Craniata</taxon>
        <taxon>Vertebrata</taxon>
        <taxon>Euteleostomi</taxon>
        <taxon>Lepidosauria</taxon>
        <taxon>Squamata</taxon>
        <taxon>Bifurcata</taxon>
        <taxon>Unidentata</taxon>
        <taxon>Episquamata</taxon>
        <taxon>Toxicofera</taxon>
        <taxon>Iguania</taxon>
        <taxon>Phrynosomatidae</taxon>
        <taxon>Phrynosomatinae</taxon>
        <taxon>Phrynosoma</taxon>
    </lineage>
</organism>
<keyword evidence="8" id="KW-1185">Reference proteome</keyword>
<comment type="caution">
    <text evidence="7">The sequence shown here is derived from an EMBL/GenBank/DDBJ whole genome shotgun (WGS) entry which is preliminary data.</text>
</comment>
<dbReference type="Proteomes" id="UP000826234">
    <property type="component" value="Unassembled WGS sequence"/>
</dbReference>
<accession>A0ABQ7TDD6</accession>
<name>A0ABQ7TDD6_PHRPL</name>
<dbReference type="SUPFAM" id="SSF103473">
    <property type="entry name" value="MFS general substrate transporter"/>
    <property type="match status" value="1"/>
</dbReference>
<protein>
    <recommendedName>
        <fullName evidence="9">Solute carrier family 22 member 13</fullName>
    </recommendedName>
</protein>
<feature type="transmembrane region" description="Helical" evidence="6">
    <location>
        <begin position="212"/>
        <end position="230"/>
    </location>
</feature>
<dbReference type="PANTHER" id="PTHR24064">
    <property type="entry name" value="SOLUTE CARRIER FAMILY 22 MEMBER"/>
    <property type="match status" value="1"/>
</dbReference>
<evidence type="ECO:0000256" key="6">
    <source>
        <dbReference type="SAM" id="Phobius"/>
    </source>
</evidence>
<evidence type="ECO:0000313" key="7">
    <source>
        <dbReference type="EMBL" id="KAH0627628.1"/>
    </source>
</evidence>
<reference evidence="7 8" key="1">
    <citation type="journal article" date="2022" name="Gigascience">
        <title>A chromosome-level genome assembly and annotation of the desert horned lizard, Phrynosoma platyrhinos, provides insight into chromosomal rearrangements among reptiles.</title>
        <authorList>
            <person name="Koochekian N."/>
            <person name="Ascanio A."/>
            <person name="Farleigh K."/>
            <person name="Card D.C."/>
            <person name="Schield D.R."/>
            <person name="Castoe T.A."/>
            <person name="Jezkova T."/>
        </authorList>
    </citation>
    <scope>NUCLEOTIDE SEQUENCE [LARGE SCALE GENOMIC DNA]</scope>
    <source>
        <strain evidence="7">NK-2021</strain>
    </source>
</reference>
<proteinExistence type="predicted"/>
<keyword evidence="2 6" id="KW-0812">Transmembrane</keyword>
<evidence type="ECO:0000256" key="4">
    <source>
        <dbReference type="ARBA" id="ARBA00023136"/>
    </source>
</evidence>
<evidence type="ECO:0008006" key="9">
    <source>
        <dbReference type="Google" id="ProtNLM"/>
    </source>
</evidence>
<keyword evidence="3 6" id="KW-1133">Transmembrane helix</keyword>
<keyword evidence="4 6" id="KW-0472">Membrane</keyword>
<dbReference type="InterPro" id="IPR005828">
    <property type="entry name" value="MFS_sugar_transport-like"/>
</dbReference>
<feature type="transmembrane region" description="Helical" evidence="6">
    <location>
        <begin position="274"/>
        <end position="294"/>
    </location>
</feature>
<sequence length="414" mass="46566">MTDVGEIIKVLNDFGRFQHRLVALLNLISFSYAFHVFGQLFMFGEEPHYCRTAWFNTTGWNLTEEDRLHLTIPRKSDGTLEECFMYTPVEWDLDAIVQYGLNATEKCQEGWVYPSKREPSLVTQVWCQNERCRRIQHRSCPIVCKFFRVLPESPRWLVTKGKVEEAKKLLLKAAAVNKRSIPPEMLDQLNAEKTTKSAGILELVKNPHLRKVTFLLSAIWFVNSLTYYGLSLNVGSFGLDIYLTQLIFGAVEIPARGSSLFVMQWLGRKKCQAFYLLLGGIVCLLITAIPKAIARKHCYHPFSLAVVFSVFLRQTGNGVCQMVSRMGGIISPLIPLLEKYHTSIPVSIFGGTAVVAGILSLLLPETHGKELPDYVEDAIGNERPSKTDDNGLGNGHLTPNESNVVSEPAKMTRL</sequence>
<feature type="transmembrane region" description="Helical" evidence="6">
    <location>
        <begin position="344"/>
        <end position="363"/>
    </location>
</feature>
<feature type="region of interest" description="Disordered" evidence="5">
    <location>
        <begin position="379"/>
        <end position="414"/>
    </location>
</feature>
<dbReference type="InterPro" id="IPR036259">
    <property type="entry name" value="MFS_trans_sf"/>
</dbReference>
<comment type="subcellular location">
    <subcellularLocation>
        <location evidence="1">Membrane</location>
        <topology evidence="1">Multi-pass membrane protein</topology>
    </subcellularLocation>
</comment>
<evidence type="ECO:0000256" key="2">
    <source>
        <dbReference type="ARBA" id="ARBA00022692"/>
    </source>
</evidence>
<dbReference type="Gene3D" id="1.20.1250.20">
    <property type="entry name" value="MFS general substrate transporter like domains"/>
    <property type="match status" value="1"/>
</dbReference>
<evidence type="ECO:0000313" key="8">
    <source>
        <dbReference type="Proteomes" id="UP000826234"/>
    </source>
</evidence>
<evidence type="ECO:0000256" key="1">
    <source>
        <dbReference type="ARBA" id="ARBA00004141"/>
    </source>
</evidence>